<sequence length="40" mass="4528">MTSIDHCSCKLDLVSFDIEFGYKFTISFSGFNNSPSSQHH</sequence>
<dbReference type="AlphaFoldDB" id="A0A0E9RZ10"/>
<reference evidence="1" key="2">
    <citation type="journal article" date="2015" name="Fish Shellfish Immunol.">
        <title>Early steps in the European eel (Anguilla anguilla)-Vibrio vulnificus interaction in the gills: Role of the RtxA13 toxin.</title>
        <authorList>
            <person name="Callol A."/>
            <person name="Pajuelo D."/>
            <person name="Ebbesson L."/>
            <person name="Teles M."/>
            <person name="MacKenzie S."/>
            <person name="Amaro C."/>
        </authorList>
    </citation>
    <scope>NUCLEOTIDE SEQUENCE</scope>
</reference>
<organism evidence="1">
    <name type="scientific">Anguilla anguilla</name>
    <name type="common">European freshwater eel</name>
    <name type="synonym">Muraena anguilla</name>
    <dbReference type="NCBI Taxonomy" id="7936"/>
    <lineage>
        <taxon>Eukaryota</taxon>
        <taxon>Metazoa</taxon>
        <taxon>Chordata</taxon>
        <taxon>Craniata</taxon>
        <taxon>Vertebrata</taxon>
        <taxon>Euteleostomi</taxon>
        <taxon>Actinopterygii</taxon>
        <taxon>Neopterygii</taxon>
        <taxon>Teleostei</taxon>
        <taxon>Anguilliformes</taxon>
        <taxon>Anguillidae</taxon>
        <taxon>Anguilla</taxon>
    </lineage>
</organism>
<protein>
    <submittedName>
        <fullName evidence="1">Uncharacterized protein</fullName>
    </submittedName>
</protein>
<evidence type="ECO:0000313" key="1">
    <source>
        <dbReference type="EMBL" id="JAH33620.1"/>
    </source>
</evidence>
<reference evidence="1" key="1">
    <citation type="submission" date="2014-11" db="EMBL/GenBank/DDBJ databases">
        <authorList>
            <person name="Amaro Gonzalez C."/>
        </authorList>
    </citation>
    <scope>NUCLEOTIDE SEQUENCE</scope>
</reference>
<accession>A0A0E9RZ10</accession>
<dbReference type="EMBL" id="GBXM01074957">
    <property type="protein sequence ID" value="JAH33620.1"/>
    <property type="molecule type" value="Transcribed_RNA"/>
</dbReference>
<proteinExistence type="predicted"/>
<name>A0A0E9RZ10_ANGAN</name>